<dbReference type="OrthoDB" id="3236524at2"/>
<dbReference type="SUPFAM" id="SSF159888">
    <property type="entry name" value="YdhG-like"/>
    <property type="match status" value="1"/>
</dbReference>
<dbReference type="AlphaFoldDB" id="A0A3M2L659"/>
<dbReference type="Proteomes" id="UP000279275">
    <property type="component" value="Unassembled WGS sequence"/>
</dbReference>
<sequence>MAEEPATVDAYIAGFPPAVRDRLTEIREVIHRAIPAATEAISYKIPVFRLDGRNVVFFAGWKDHLSVYPVPEGDAEFEAAVAPYRSGRGTLKFPLDRPVPYDLVAGVAVRLAQRG</sequence>
<feature type="domain" description="YdhG-like" evidence="1">
    <location>
        <begin position="20"/>
        <end position="105"/>
    </location>
</feature>
<dbReference type="RefSeq" id="WP_122190121.1">
    <property type="nucleotide sequence ID" value="NZ_RFFH01000011.1"/>
</dbReference>
<dbReference type="Gene3D" id="3.90.1150.200">
    <property type="match status" value="1"/>
</dbReference>
<dbReference type="InterPro" id="IPR014922">
    <property type="entry name" value="YdhG-like"/>
</dbReference>
<protein>
    <submittedName>
        <fullName evidence="2">DUF1801 domain-containing protein</fullName>
    </submittedName>
</protein>
<dbReference type="EMBL" id="RFFH01000011">
    <property type="protein sequence ID" value="RMI30048.1"/>
    <property type="molecule type" value="Genomic_DNA"/>
</dbReference>
<evidence type="ECO:0000259" key="1">
    <source>
        <dbReference type="Pfam" id="PF08818"/>
    </source>
</evidence>
<gene>
    <name evidence="2" type="ORF">EBN03_22675</name>
</gene>
<proteinExistence type="predicted"/>
<organism evidence="2 3">
    <name type="scientific">Nocardia stercoris</name>
    <dbReference type="NCBI Taxonomy" id="2483361"/>
    <lineage>
        <taxon>Bacteria</taxon>
        <taxon>Bacillati</taxon>
        <taxon>Actinomycetota</taxon>
        <taxon>Actinomycetes</taxon>
        <taxon>Mycobacteriales</taxon>
        <taxon>Nocardiaceae</taxon>
        <taxon>Nocardia</taxon>
    </lineage>
</organism>
<keyword evidence="3" id="KW-1185">Reference proteome</keyword>
<evidence type="ECO:0000313" key="2">
    <source>
        <dbReference type="EMBL" id="RMI30048.1"/>
    </source>
</evidence>
<evidence type="ECO:0000313" key="3">
    <source>
        <dbReference type="Proteomes" id="UP000279275"/>
    </source>
</evidence>
<name>A0A3M2L659_9NOCA</name>
<dbReference type="Pfam" id="PF08818">
    <property type="entry name" value="DUF1801"/>
    <property type="match status" value="1"/>
</dbReference>
<reference evidence="2 3" key="1">
    <citation type="submission" date="2018-10" db="EMBL/GenBank/DDBJ databases">
        <title>Isolation from cow dung.</title>
        <authorList>
            <person name="Ling L."/>
        </authorList>
    </citation>
    <scope>NUCLEOTIDE SEQUENCE [LARGE SCALE GENOMIC DNA]</scope>
    <source>
        <strain evidence="2 3">NEAU-LL90</strain>
    </source>
</reference>
<comment type="caution">
    <text evidence="2">The sequence shown here is derived from an EMBL/GenBank/DDBJ whole genome shotgun (WGS) entry which is preliminary data.</text>
</comment>
<accession>A0A3M2L659</accession>